<feature type="region of interest" description="Disordered" evidence="1">
    <location>
        <begin position="1"/>
        <end position="22"/>
    </location>
</feature>
<evidence type="ECO:0000256" key="1">
    <source>
        <dbReference type="SAM" id="MobiDB-lite"/>
    </source>
</evidence>
<gene>
    <name evidence="2" type="ORF">ACGFZB_34555</name>
</gene>
<keyword evidence="3" id="KW-1185">Reference proteome</keyword>
<organism evidence="2 3">
    <name type="scientific">Streptomyces cinerochromogenes</name>
    <dbReference type="NCBI Taxonomy" id="66422"/>
    <lineage>
        <taxon>Bacteria</taxon>
        <taxon>Bacillati</taxon>
        <taxon>Actinomycetota</taxon>
        <taxon>Actinomycetes</taxon>
        <taxon>Kitasatosporales</taxon>
        <taxon>Streptomycetaceae</taxon>
        <taxon>Streptomyces</taxon>
    </lineage>
</organism>
<name>A0ABW7BEC2_9ACTN</name>
<dbReference type="RefSeq" id="WP_392823172.1">
    <property type="nucleotide sequence ID" value="NZ_JBICYV010000020.1"/>
</dbReference>
<accession>A0ABW7BEC2</accession>
<dbReference type="Proteomes" id="UP001604267">
    <property type="component" value="Unassembled WGS sequence"/>
</dbReference>
<evidence type="ECO:0008006" key="4">
    <source>
        <dbReference type="Google" id="ProtNLM"/>
    </source>
</evidence>
<proteinExistence type="predicted"/>
<reference evidence="2 3" key="1">
    <citation type="submission" date="2024-10" db="EMBL/GenBank/DDBJ databases">
        <title>The Natural Products Discovery Center: Release of the First 8490 Sequenced Strains for Exploring Actinobacteria Biosynthetic Diversity.</title>
        <authorList>
            <person name="Kalkreuter E."/>
            <person name="Kautsar S.A."/>
            <person name="Yang D."/>
            <person name="Bader C.D."/>
            <person name="Teijaro C.N."/>
            <person name="Fluegel L."/>
            <person name="Davis C.M."/>
            <person name="Simpson J.R."/>
            <person name="Lauterbach L."/>
            <person name="Steele A.D."/>
            <person name="Gui C."/>
            <person name="Meng S."/>
            <person name="Li G."/>
            <person name="Viehrig K."/>
            <person name="Ye F."/>
            <person name="Su P."/>
            <person name="Kiefer A.F."/>
            <person name="Nichols A."/>
            <person name="Cepeda A.J."/>
            <person name="Yan W."/>
            <person name="Fan B."/>
            <person name="Jiang Y."/>
            <person name="Adhikari A."/>
            <person name="Zheng C.-J."/>
            <person name="Schuster L."/>
            <person name="Cowan T.M."/>
            <person name="Smanski M.J."/>
            <person name="Chevrette M.G."/>
            <person name="De Carvalho L.P.S."/>
            <person name="Shen B."/>
        </authorList>
    </citation>
    <scope>NUCLEOTIDE SEQUENCE [LARGE SCALE GENOMIC DNA]</scope>
    <source>
        <strain evidence="2 3">NPDC048320</strain>
    </source>
</reference>
<evidence type="ECO:0000313" key="2">
    <source>
        <dbReference type="EMBL" id="MFG3015474.1"/>
    </source>
</evidence>
<comment type="caution">
    <text evidence="2">The sequence shown here is derived from an EMBL/GenBank/DDBJ whole genome shotgun (WGS) entry which is preliminary data.</text>
</comment>
<protein>
    <recommendedName>
        <fullName evidence="4">FXSXX-COOH protein</fullName>
    </recommendedName>
</protein>
<sequence length="91" mass="9583">MGEFRTRVAGPGEDVSRAVSPPDLTDIDLRTLRALDDPAVLDAVAGVLADPEGLCRVWYTTGDDDLVPGRPGRAFSAGPARQPLHGEDTVA</sequence>
<dbReference type="EMBL" id="JBICYV010000020">
    <property type="protein sequence ID" value="MFG3015474.1"/>
    <property type="molecule type" value="Genomic_DNA"/>
</dbReference>
<feature type="region of interest" description="Disordered" evidence="1">
    <location>
        <begin position="68"/>
        <end position="91"/>
    </location>
</feature>
<evidence type="ECO:0000313" key="3">
    <source>
        <dbReference type="Proteomes" id="UP001604267"/>
    </source>
</evidence>